<dbReference type="Proteomes" id="UP001295423">
    <property type="component" value="Unassembled WGS sequence"/>
</dbReference>
<organism evidence="3 4">
    <name type="scientific">Cylindrotheca closterium</name>
    <dbReference type="NCBI Taxonomy" id="2856"/>
    <lineage>
        <taxon>Eukaryota</taxon>
        <taxon>Sar</taxon>
        <taxon>Stramenopiles</taxon>
        <taxon>Ochrophyta</taxon>
        <taxon>Bacillariophyta</taxon>
        <taxon>Bacillariophyceae</taxon>
        <taxon>Bacillariophycidae</taxon>
        <taxon>Bacillariales</taxon>
        <taxon>Bacillariaceae</taxon>
        <taxon>Cylindrotheca</taxon>
    </lineage>
</organism>
<feature type="compositionally biased region" description="Acidic residues" evidence="1">
    <location>
        <begin position="355"/>
        <end position="371"/>
    </location>
</feature>
<accession>A0AAD2FEE6</accession>
<dbReference type="PANTHER" id="PTHR15020">
    <property type="entry name" value="FLAVIN REDUCTASE-RELATED"/>
    <property type="match status" value="1"/>
</dbReference>
<feature type="domain" description="NAD(P)-binding" evidence="2">
    <location>
        <begin position="10"/>
        <end position="221"/>
    </location>
</feature>
<dbReference type="EMBL" id="CAKOGP040000224">
    <property type="protein sequence ID" value="CAJ1932515.1"/>
    <property type="molecule type" value="Genomic_DNA"/>
</dbReference>
<evidence type="ECO:0000256" key="1">
    <source>
        <dbReference type="SAM" id="MobiDB-lite"/>
    </source>
</evidence>
<protein>
    <recommendedName>
        <fullName evidence="2">NAD(P)-binding domain-containing protein</fullName>
    </recommendedName>
</protein>
<proteinExistence type="predicted"/>
<dbReference type="SUPFAM" id="SSF51735">
    <property type="entry name" value="NAD(P)-binding Rossmann-fold domains"/>
    <property type="match status" value="1"/>
</dbReference>
<sequence>MYPTKVLVVGATGATGKHVVQMMLDQGHAVIALVRSKESMLSKLNDKTKNIDRLEISEGSITQMKHEQLVELTKDCDYVVSCLGHNMTFKGMFVKDRRLVADACKKLTKAMPASCKFLLMGSDGVAHKGVDPKRKLGERAIIFMLRYLIPPHADNEKAAAYLLGPDGKKLDWVIVRPTNLVDAEEASGKYTISEKAEVSLFGDTSISRNDVAHFFVELMTKEETYSKYQHKMPVVVGIPEEQSPKADSEPTETEGAESEATEAEDNLRRELLLDAEAESEPTETEDTESEPTETEEAESEATEPEDNLRRELLLDAEAESEPTETEDTESEPTETEEAESETTEAEDNLRRELLLDAEADSDPTETEEPTETDDRFRIPRRLAASAPERK</sequence>
<dbReference type="Pfam" id="PF13460">
    <property type="entry name" value="NAD_binding_10"/>
    <property type="match status" value="1"/>
</dbReference>
<feature type="compositionally biased region" description="Acidic residues" evidence="1">
    <location>
        <begin position="314"/>
        <end position="346"/>
    </location>
</feature>
<gene>
    <name evidence="3" type="ORF">CYCCA115_LOCUS2875</name>
</gene>
<reference evidence="3" key="1">
    <citation type="submission" date="2023-08" db="EMBL/GenBank/DDBJ databases">
        <authorList>
            <person name="Audoor S."/>
            <person name="Bilcke G."/>
        </authorList>
    </citation>
    <scope>NUCLEOTIDE SEQUENCE</scope>
</reference>
<dbReference type="PANTHER" id="PTHR15020:SF11">
    <property type="entry name" value="OS06G0360300 PROTEIN"/>
    <property type="match status" value="1"/>
</dbReference>
<evidence type="ECO:0000259" key="2">
    <source>
        <dbReference type="Pfam" id="PF13460"/>
    </source>
</evidence>
<feature type="compositionally biased region" description="Acidic residues" evidence="1">
    <location>
        <begin position="249"/>
        <end position="264"/>
    </location>
</feature>
<comment type="caution">
    <text evidence="3">The sequence shown here is derived from an EMBL/GenBank/DDBJ whole genome shotgun (WGS) entry which is preliminary data.</text>
</comment>
<dbReference type="AlphaFoldDB" id="A0AAD2FEE6"/>
<evidence type="ECO:0000313" key="4">
    <source>
        <dbReference type="Proteomes" id="UP001295423"/>
    </source>
</evidence>
<dbReference type="InterPro" id="IPR016040">
    <property type="entry name" value="NAD(P)-bd_dom"/>
</dbReference>
<evidence type="ECO:0000313" key="3">
    <source>
        <dbReference type="EMBL" id="CAJ1932515.1"/>
    </source>
</evidence>
<dbReference type="InterPro" id="IPR036291">
    <property type="entry name" value="NAD(P)-bd_dom_sf"/>
</dbReference>
<keyword evidence="4" id="KW-1185">Reference proteome</keyword>
<dbReference type="Gene3D" id="3.40.50.720">
    <property type="entry name" value="NAD(P)-binding Rossmann-like Domain"/>
    <property type="match status" value="1"/>
</dbReference>
<feature type="compositionally biased region" description="Acidic residues" evidence="1">
    <location>
        <begin position="273"/>
        <end position="305"/>
    </location>
</feature>
<name>A0AAD2FEE6_9STRA</name>
<feature type="region of interest" description="Disordered" evidence="1">
    <location>
        <begin position="236"/>
        <end position="390"/>
    </location>
</feature>